<evidence type="ECO:0000256" key="1">
    <source>
        <dbReference type="SAM" id="MobiDB-lite"/>
    </source>
</evidence>
<evidence type="ECO:0000313" key="3">
    <source>
        <dbReference type="Proteomes" id="UP001286456"/>
    </source>
</evidence>
<keyword evidence="3" id="KW-1185">Reference proteome</keyword>
<dbReference type="EMBL" id="JAUEPO010000002">
    <property type="protein sequence ID" value="KAK3332241.1"/>
    <property type="molecule type" value="Genomic_DNA"/>
</dbReference>
<protein>
    <submittedName>
        <fullName evidence="2">Uncharacterized protein</fullName>
    </submittedName>
</protein>
<accession>A0AAE0IXB3</accession>
<dbReference type="AlphaFoldDB" id="A0AAE0IXB3"/>
<dbReference type="Proteomes" id="UP001286456">
    <property type="component" value="Unassembled WGS sequence"/>
</dbReference>
<comment type="caution">
    <text evidence="2">The sequence shown here is derived from an EMBL/GenBank/DDBJ whole genome shotgun (WGS) entry which is preliminary data.</text>
</comment>
<proteinExistence type="predicted"/>
<sequence>MSRLTATRSISLESDRDHSHSIQHFPALHCSHFQGSRLEESAARPGRRSLQEHLSLLEGTMDGLESAVPKLPSLMSRRSVQHGPVQSFSSSQCDPASDAHRARRASRASLPVFQCNHDRSPTPKFGWRMGSFPPCNSSSDATRNPAARCQCQRQCQCQSDLLSGQPRGPPTSPKRPGLGPGARGDTAVVGSGQISLPTTPASRCQALLPVRYTRTSSNQGRQNLGLPLAGTRT</sequence>
<gene>
    <name evidence="2" type="ORF">B0T19DRAFT_98674</name>
</gene>
<feature type="compositionally biased region" description="Polar residues" evidence="1">
    <location>
        <begin position="213"/>
        <end position="222"/>
    </location>
</feature>
<reference evidence="2" key="1">
    <citation type="journal article" date="2023" name="Mol. Phylogenet. Evol.">
        <title>Genome-scale phylogeny and comparative genomics of the fungal order Sordariales.</title>
        <authorList>
            <person name="Hensen N."/>
            <person name="Bonometti L."/>
            <person name="Westerberg I."/>
            <person name="Brannstrom I.O."/>
            <person name="Guillou S."/>
            <person name="Cros-Aarteil S."/>
            <person name="Calhoun S."/>
            <person name="Haridas S."/>
            <person name="Kuo A."/>
            <person name="Mondo S."/>
            <person name="Pangilinan J."/>
            <person name="Riley R."/>
            <person name="LaButti K."/>
            <person name="Andreopoulos B."/>
            <person name="Lipzen A."/>
            <person name="Chen C."/>
            <person name="Yan M."/>
            <person name="Daum C."/>
            <person name="Ng V."/>
            <person name="Clum A."/>
            <person name="Steindorff A."/>
            <person name="Ohm R.A."/>
            <person name="Martin F."/>
            <person name="Silar P."/>
            <person name="Natvig D.O."/>
            <person name="Lalanne C."/>
            <person name="Gautier V."/>
            <person name="Ament-Velasquez S.L."/>
            <person name="Kruys A."/>
            <person name="Hutchinson M.I."/>
            <person name="Powell A.J."/>
            <person name="Barry K."/>
            <person name="Miller A.N."/>
            <person name="Grigoriev I.V."/>
            <person name="Debuchy R."/>
            <person name="Gladieux P."/>
            <person name="Hiltunen Thoren M."/>
            <person name="Johannesson H."/>
        </authorList>
    </citation>
    <scope>NUCLEOTIDE SEQUENCE</scope>
    <source>
        <strain evidence="2">SMH4131-1</strain>
    </source>
</reference>
<evidence type="ECO:0000313" key="2">
    <source>
        <dbReference type="EMBL" id="KAK3332241.1"/>
    </source>
</evidence>
<feature type="region of interest" description="Disordered" evidence="1">
    <location>
        <begin position="161"/>
        <end position="200"/>
    </location>
</feature>
<name>A0AAE0IXB3_9PEZI</name>
<feature type="region of interest" description="Disordered" evidence="1">
    <location>
        <begin position="78"/>
        <end position="106"/>
    </location>
</feature>
<organism evidence="2 3">
    <name type="scientific">Cercophora scortea</name>
    <dbReference type="NCBI Taxonomy" id="314031"/>
    <lineage>
        <taxon>Eukaryota</taxon>
        <taxon>Fungi</taxon>
        <taxon>Dikarya</taxon>
        <taxon>Ascomycota</taxon>
        <taxon>Pezizomycotina</taxon>
        <taxon>Sordariomycetes</taxon>
        <taxon>Sordariomycetidae</taxon>
        <taxon>Sordariales</taxon>
        <taxon>Lasiosphaeriaceae</taxon>
        <taxon>Cercophora</taxon>
    </lineage>
</organism>
<feature type="compositionally biased region" description="Polar residues" evidence="1">
    <location>
        <begin position="84"/>
        <end position="94"/>
    </location>
</feature>
<feature type="region of interest" description="Disordered" evidence="1">
    <location>
        <begin position="212"/>
        <end position="233"/>
    </location>
</feature>
<reference evidence="2" key="2">
    <citation type="submission" date="2023-06" db="EMBL/GenBank/DDBJ databases">
        <authorList>
            <consortium name="Lawrence Berkeley National Laboratory"/>
            <person name="Haridas S."/>
            <person name="Hensen N."/>
            <person name="Bonometti L."/>
            <person name="Westerberg I."/>
            <person name="Brannstrom I.O."/>
            <person name="Guillou S."/>
            <person name="Cros-Aarteil S."/>
            <person name="Calhoun S."/>
            <person name="Kuo A."/>
            <person name="Mondo S."/>
            <person name="Pangilinan J."/>
            <person name="Riley R."/>
            <person name="Labutti K."/>
            <person name="Andreopoulos B."/>
            <person name="Lipzen A."/>
            <person name="Chen C."/>
            <person name="Yanf M."/>
            <person name="Daum C."/>
            <person name="Ng V."/>
            <person name="Clum A."/>
            <person name="Steindorff A."/>
            <person name="Ohm R."/>
            <person name="Martin F."/>
            <person name="Silar P."/>
            <person name="Natvig D."/>
            <person name="Lalanne C."/>
            <person name="Gautier V."/>
            <person name="Ament-Velasquez S.L."/>
            <person name="Kruys A."/>
            <person name="Hutchinson M.I."/>
            <person name="Powell A.J."/>
            <person name="Barry K."/>
            <person name="Miller A.N."/>
            <person name="Grigoriev I.V."/>
            <person name="Debuchy R."/>
            <person name="Gladieux P."/>
            <person name="Thoren M.H."/>
            <person name="Johannesson H."/>
        </authorList>
    </citation>
    <scope>NUCLEOTIDE SEQUENCE</scope>
    <source>
        <strain evidence="2">SMH4131-1</strain>
    </source>
</reference>